<dbReference type="PANTHER" id="PTHR38681">
    <property type="entry name" value="RETROVIRUS-RELATED POL POLYPROTEIN FROM TRANSPOSON 412-LIKE PROTEIN-RELATED"/>
    <property type="match status" value="1"/>
</dbReference>
<protein>
    <recommendedName>
        <fullName evidence="1">Integrase catalytic domain-containing protein</fullName>
    </recommendedName>
</protein>
<dbReference type="InterPro" id="IPR012337">
    <property type="entry name" value="RNaseH-like_sf"/>
</dbReference>
<evidence type="ECO:0000259" key="1">
    <source>
        <dbReference type="PROSITE" id="PS50994"/>
    </source>
</evidence>
<dbReference type="PANTHER" id="PTHR38681:SF1">
    <property type="entry name" value="RETROVIRUS-RELATED POL POLYPROTEIN FROM TRANSPOSON 412-LIKE PROTEIN"/>
    <property type="match status" value="1"/>
</dbReference>
<dbReference type="GO" id="GO:0003676">
    <property type="term" value="F:nucleic acid binding"/>
    <property type="evidence" value="ECO:0007669"/>
    <property type="project" value="InterPro"/>
</dbReference>
<proteinExistence type="predicted"/>
<dbReference type="Pfam" id="PF00665">
    <property type="entry name" value="rve"/>
    <property type="match status" value="1"/>
</dbReference>
<reference evidence="2" key="1">
    <citation type="journal article" date="2014" name="Nat. Genet.">
        <title>Genome and transcriptome of the porcine whipworm Trichuris suis.</title>
        <authorList>
            <person name="Jex A.R."/>
            <person name="Nejsum P."/>
            <person name="Schwarz E.M."/>
            <person name="Hu L."/>
            <person name="Young N.D."/>
            <person name="Hall R.S."/>
            <person name="Korhonen P.K."/>
            <person name="Liao S."/>
            <person name="Thamsborg S."/>
            <person name="Xia J."/>
            <person name="Xu P."/>
            <person name="Wang S."/>
            <person name="Scheerlinck J.P."/>
            <person name="Hofmann A."/>
            <person name="Sternberg P.W."/>
            <person name="Wang J."/>
            <person name="Gasser R.B."/>
        </authorList>
    </citation>
    <scope>NUCLEOTIDE SEQUENCE [LARGE SCALE GENOMIC DNA]</scope>
    <source>
        <strain evidence="2">DCEP-RM93F</strain>
    </source>
</reference>
<gene>
    <name evidence="2" type="ORF">M514_21491</name>
</gene>
<dbReference type="InterPro" id="IPR001584">
    <property type="entry name" value="Integrase_cat-core"/>
</dbReference>
<dbReference type="Gene3D" id="3.30.420.10">
    <property type="entry name" value="Ribonuclease H-like superfamily/Ribonuclease H"/>
    <property type="match status" value="1"/>
</dbReference>
<dbReference type="Proteomes" id="UP000030758">
    <property type="component" value="Unassembled WGS sequence"/>
</dbReference>
<dbReference type="SUPFAM" id="SSF53098">
    <property type="entry name" value="Ribonuclease H-like"/>
    <property type="match status" value="1"/>
</dbReference>
<dbReference type="AlphaFoldDB" id="A0A085N9Q8"/>
<accession>A0A085N9Q8</accession>
<name>A0A085N9Q8_9BILA</name>
<dbReference type="EMBL" id="KL367526">
    <property type="protein sequence ID" value="KFD66204.1"/>
    <property type="molecule type" value="Genomic_DNA"/>
</dbReference>
<evidence type="ECO:0000313" key="2">
    <source>
        <dbReference type="EMBL" id="KFD66204.1"/>
    </source>
</evidence>
<dbReference type="PROSITE" id="PS50994">
    <property type="entry name" value="INTEGRASE"/>
    <property type="match status" value="1"/>
</dbReference>
<feature type="domain" description="Integrase catalytic" evidence="1">
    <location>
        <begin position="30"/>
        <end position="201"/>
    </location>
</feature>
<dbReference type="InterPro" id="IPR036397">
    <property type="entry name" value="RNaseH_sf"/>
</dbReference>
<dbReference type="GO" id="GO:0015074">
    <property type="term" value="P:DNA integration"/>
    <property type="evidence" value="ECO:0007669"/>
    <property type="project" value="InterPro"/>
</dbReference>
<organism evidence="2">
    <name type="scientific">Trichuris suis</name>
    <name type="common">pig whipworm</name>
    <dbReference type="NCBI Taxonomy" id="68888"/>
    <lineage>
        <taxon>Eukaryota</taxon>
        <taxon>Metazoa</taxon>
        <taxon>Ecdysozoa</taxon>
        <taxon>Nematoda</taxon>
        <taxon>Enoplea</taxon>
        <taxon>Dorylaimia</taxon>
        <taxon>Trichinellida</taxon>
        <taxon>Trichuridae</taxon>
        <taxon>Trichuris</taxon>
    </lineage>
</organism>
<sequence>MSADVTRWCKTCLRCQSSKVGRHLRTQLLRSPPPSNRFEALHVDIVGPLECSRGYQYIFTIIDRYTRYPDAIPMAEATAAACARALLEWISRFGVCFRITSDRGKQFVSALWRELLKLLGVQNFTTLAYEPHQNGLIERMHRNMKASLMAVLQGNPGWADALPLVLMGMRASFKPDIGRSAAELVFGETLKLPGQFFDRKADVPHSQFAQDLQRTIAQLRPRETAWHLPESGRPVFISPSMRTATHVFVLVDARRSPLQPPYKGPRPGVVYEIKRGCNASYIGETGNTLFHRFDQHMKNVLTYKNSERRLNGEPTTGPGRPPPIEARKAMAKAIKASAVVEQGSQCSLDPRPKIICRESLFHLRRIKEALIKNNSAINRDHGVAKTPIVAPPNAASFPGEGRPSCSAFMSKHASCLAVALPKPKRKYKPYAKVMVEEVDRKHIE</sequence>